<dbReference type="EMBL" id="KY031221">
    <property type="protein sequence ID" value="ATU82972.1"/>
    <property type="molecule type" value="mRNA"/>
</dbReference>
<protein>
    <recommendedName>
        <fullName evidence="3">Secreted protein</fullName>
    </recommendedName>
</protein>
<dbReference type="AlphaFoldDB" id="A0A2K8JSQ2"/>
<evidence type="ECO:0000313" key="2">
    <source>
        <dbReference type="EMBL" id="ATU82972.1"/>
    </source>
</evidence>
<reference evidence="2" key="1">
    <citation type="submission" date="2016-10" db="EMBL/GenBank/DDBJ databases">
        <title>The assassin bug Pristhesancus plagipennis produces two different types of venom.</title>
        <authorList>
            <person name="Walker A.A."/>
            <person name="Herzig V."/>
            <person name="Jin J."/>
            <person name="Fry B.G."/>
            <person name="King G.F."/>
        </authorList>
    </citation>
    <scope>NUCLEOTIDE SEQUENCE</scope>
    <source>
        <tissue evidence="2">Venom/labial glands</tissue>
    </source>
</reference>
<name>A0A2K8JSQ2_PRIPG</name>
<proteinExistence type="evidence at transcript level"/>
<evidence type="ECO:0008006" key="3">
    <source>
        <dbReference type="Google" id="ProtNLM"/>
    </source>
</evidence>
<sequence length="80" mass="9339">MMRTVLSIFLNLMIFFVKSYNTKAELKEGRRLSIVTMICISLLKSYGKHGCDLKFTTGLLNKLWNGFLLELGYRNTHRHL</sequence>
<feature type="signal peptide" evidence="1">
    <location>
        <begin position="1"/>
        <end position="19"/>
    </location>
</feature>
<keyword evidence="1" id="KW-0732">Signal</keyword>
<feature type="chain" id="PRO_5014946764" description="Secreted protein" evidence="1">
    <location>
        <begin position="20"/>
        <end position="80"/>
    </location>
</feature>
<organism evidence="2">
    <name type="scientific">Pristhesancus plagipennis</name>
    <name type="common">Common assassin bug</name>
    <dbReference type="NCBI Taxonomy" id="1955184"/>
    <lineage>
        <taxon>Eukaryota</taxon>
        <taxon>Metazoa</taxon>
        <taxon>Ecdysozoa</taxon>
        <taxon>Arthropoda</taxon>
        <taxon>Hexapoda</taxon>
        <taxon>Insecta</taxon>
        <taxon>Pterygota</taxon>
        <taxon>Neoptera</taxon>
        <taxon>Paraneoptera</taxon>
        <taxon>Hemiptera</taxon>
        <taxon>Heteroptera</taxon>
        <taxon>Panheteroptera</taxon>
        <taxon>Cimicomorpha</taxon>
        <taxon>Reduviidae</taxon>
        <taxon>Harpactorinae</taxon>
        <taxon>Harpactorini</taxon>
        <taxon>Pristhesancus</taxon>
    </lineage>
</organism>
<evidence type="ECO:0000256" key="1">
    <source>
        <dbReference type="SAM" id="SignalP"/>
    </source>
</evidence>
<accession>A0A2K8JSQ2</accession>